<keyword evidence="4 10" id="KW-1133">Transmembrane helix</keyword>
<dbReference type="Proteomes" id="UP000507470">
    <property type="component" value="Unassembled WGS sequence"/>
</dbReference>
<keyword evidence="8" id="KW-0325">Glycoprotein</keyword>
<feature type="transmembrane region" description="Helical" evidence="10">
    <location>
        <begin position="221"/>
        <end position="242"/>
    </location>
</feature>
<sequence>MVLKKSPKLRKSRFEKLVIHLSISDIIFLVEVITYILLKEFDTGLAVAYTYACLSVTNLTAGTYIFSLFQCFLICLERLNATFAVEITAVRGITSNKGIVIGCIVCHLGSVLQTLIEIFLFQTNLSACNTSASAIKTALVIPMALLCICTVLIYLVTIVRIYKRQNNHPGSSNNTLIEQMTTRALKTLSVVITITLLANIPSCIIALYSEIYGRTENIIRWIFYCNTLIMINPLLDPIIYVFRLEEFRQQLSKVACSKNNLPTEPRSESTNVTVDLSI</sequence>
<evidence type="ECO:0000259" key="11">
    <source>
        <dbReference type="PROSITE" id="PS50262"/>
    </source>
</evidence>
<feature type="transmembrane region" description="Helical" evidence="10">
    <location>
        <begin position="49"/>
        <end position="76"/>
    </location>
</feature>
<dbReference type="PRINTS" id="PR00237">
    <property type="entry name" value="GPCRRHODOPSN"/>
</dbReference>
<gene>
    <name evidence="12" type="ORF">MCOR_12100</name>
</gene>
<keyword evidence="3 10" id="KW-0812">Transmembrane</keyword>
<keyword evidence="2" id="KW-1003">Cell membrane</keyword>
<evidence type="ECO:0000256" key="8">
    <source>
        <dbReference type="ARBA" id="ARBA00023180"/>
    </source>
</evidence>
<evidence type="ECO:0000256" key="3">
    <source>
        <dbReference type="ARBA" id="ARBA00022692"/>
    </source>
</evidence>
<comment type="subcellular location">
    <subcellularLocation>
        <location evidence="1">Cell membrane</location>
        <topology evidence="1">Multi-pass membrane protein</topology>
    </subcellularLocation>
</comment>
<dbReference type="PROSITE" id="PS50262">
    <property type="entry name" value="G_PROTEIN_RECEP_F1_2"/>
    <property type="match status" value="1"/>
</dbReference>
<keyword evidence="6 10" id="KW-0472">Membrane</keyword>
<dbReference type="Gene3D" id="1.20.1070.10">
    <property type="entry name" value="Rhodopsin 7-helix transmembrane proteins"/>
    <property type="match status" value="1"/>
</dbReference>
<evidence type="ECO:0000256" key="6">
    <source>
        <dbReference type="ARBA" id="ARBA00023136"/>
    </source>
</evidence>
<dbReference type="PANTHER" id="PTHR24246:SF27">
    <property type="entry name" value="ADENOSINE RECEPTOR, ISOFORM A"/>
    <property type="match status" value="1"/>
</dbReference>
<proteinExistence type="predicted"/>
<evidence type="ECO:0000256" key="1">
    <source>
        <dbReference type="ARBA" id="ARBA00004651"/>
    </source>
</evidence>
<evidence type="ECO:0000313" key="13">
    <source>
        <dbReference type="Proteomes" id="UP000507470"/>
    </source>
</evidence>
<dbReference type="EMBL" id="CACVKT020002094">
    <property type="protein sequence ID" value="CAC5374877.1"/>
    <property type="molecule type" value="Genomic_DNA"/>
</dbReference>
<reference evidence="12 13" key="1">
    <citation type="submission" date="2020-06" db="EMBL/GenBank/DDBJ databases">
        <authorList>
            <person name="Li R."/>
            <person name="Bekaert M."/>
        </authorList>
    </citation>
    <scope>NUCLEOTIDE SEQUENCE [LARGE SCALE GENOMIC DNA]</scope>
    <source>
        <strain evidence="13">wild</strain>
    </source>
</reference>
<dbReference type="OrthoDB" id="6122750at2759"/>
<keyword evidence="9" id="KW-0807">Transducer</keyword>
<keyword evidence="5" id="KW-0297">G-protein coupled receptor</keyword>
<dbReference type="Pfam" id="PF00001">
    <property type="entry name" value="7tm_1"/>
    <property type="match status" value="1"/>
</dbReference>
<dbReference type="GO" id="GO:0005886">
    <property type="term" value="C:plasma membrane"/>
    <property type="evidence" value="ECO:0007669"/>
    <property type="project" value="UniProtKB-SubCell"/>
</dbReference>
<evidence type="ECO:0000313" key="12">
    <source>
        <dbReference type="EMBL" id="CAC5374877.1"/>
    </source>
</evidence>
<dbReference type="GO" id="GO:0004930">
    <property type="term" value="F:G protein-coupled receptor activity"/>
    <property type="evidence" value="ECO:0007669"/>
    <property type="project" value="UniProtKB-KW"/>
</dbReference>
<feature type="transmembrane region" description="Helical" evidence="10">
    <location>
        <begin position="17"/>
        <end position="37"/>
    </location>
</feature>
<evidence type="ECO:0000256" key="9">
    <source>
        <dbReference type="ARBA" id="ARBA00023224"/>
    </source>
</evidence>
<dbReference type="PANTHER" id="PTHR24246">
    <property type="entry name" value="OLFACTORY RECEPTOR AND ADENOSINE RECEPTOR"/>
    <property type="match status" value="1"/>
</dbReference>
<feature type="transmembrane region" description="Helical" evidence="10">
    <location>
        <begin position="140"/>
        <end position="162"/>
    </location>
</feature>
<dbReference type="SUPFAM" id="SSF81321">
    <property type="entry name" value="Family A G protein-coupled receptor-like"/>
    <property type="match status" value="1"/>
</dbReference>
<evidence type="ECO:0000256" key="10">
    <source>
        <dbReference type="SAM" id="Phobius"/>
    </source>
</evidence>
<keyword evidence="7" id="KW-0675">Receptor</keyword>
<name>A0A6J8AWG8_MYTCO</name>
<feature type="transmembrane region" description="Helical" evidence="10">
    <location>
        <begin position="188"/>
        <end position="209"/>
    </location>
</feature>
<dbReference type="InterPro" id="IPR000276">
    <property type="entry name" value="GPCR_Rhodpsn"/>
</dbReference>
<dbReference type="CDD" id="cd00637">
    <property type="entry name" value="7tm_classA_rhodopsin-like"/>
    <property type="match status" value="1"/>
</dbReference>
<feature type="domain" description="G-protein coupled receptors family 1 profile" evidence="11">
    <location>
        <begin position="1"/>
        <end position="240"/>
    </location>
</feature>
<evidence type="ECO:0000256" key="5">
    <source>
        <dbReference type="ARBA" id="ARBA00023040"/>
    </source>
</evidence>
<evidence type="ECO:0000256" key="7">
    <source>
        <dbReference type="ARBA" id="ARBA00023170"/>
    </source>
</evidence>
<feature type="transmembrane region" description="Helical" evidence="10">
    <location>
        <begin position="97"/>
        <end position="120"/>
    </location>
</feature>
<dbReference type="InterPro" id="IPR017452">
    <property type="entry name" value="GPCR_Rhodpsn_7TM"/>
</dbReference>
<evidence type="ECO:0000256" key="2">
    <source>
        <dbReference type="ARBA" id="ARBA00022475"/>
    </source>
</evidence>
<protein>
    <recommendedName>
        <fullName evidence="11">G-protein coupled receptors family 1 profile domain-containing protein</fullName>
    </recommendedName>
</protein>
<evidence type="ECO:0000256" key="4">
    <source>
        <dbReference type="ARBA" id="ARBA00022989"/>
    </source>
</evidence>
<organism evidence="12 13">
    <name type="scientific">Mytilus coruscus</name>
    <name type="common">Sea mussel</name>
    <dbReference type="NCBI Taxonomy" id="42192"/>
    <lineage>
        <taxon>Eukaryota</taxon>
        <taxon>Metazoa</taxon>
        <taxon>Spiralia</taxon>
        <taxon>Lophotrochozoa</taxon>
        <taxon>Mollusca</taxon>
        <taxon>Bivalvia</taxon>
        <taxon>Autobranchia</taxon>
        <taxon>Pteriomorphia</taxon>
        <taxon>Mytilida</taxon>
        <taxon>Mytiloidea</taxon>
        <taxon>Mytilidae</taxon>
        <taxon>Mytilinae</taxon>
        <taxon>Mytilus</taxon>
    </lineage>
</organism>
<accession>A0A6J8AWG8</accession>
<dbReference type="AlphaFoldDB" id="A0A6J8AWG8"/>
<keyword evidence="13" id="KW-1185">Reference proteome</keyword>